<accession>A0A2W6NLF7</accession>
<dbReference type="InterPro" id="IPR043519">
    <property type="entry name" value="NT_sf"/>
</dbReference>
<protein>
    <submittedName>
        <fullName evidence="1">GrpB family protein</fullName>
    </submittedName>
</protein>
<evidence type="ECO:0000313" key="1">
    <source>
        <dbReference type="EMBL" id="PZT56737.1"/>
    </source>
</evidence>
<organism evidence="1 2">
    <name type="scientific">Paenibacillus silvae</name>
    <dbReference type="NCBI Taxonomy" id="1325358"/>
    <lineage>
        <taxon>Bacteria</taxon>
        <taxon>Bacillati</taxon>
        <taxon>Bacillota</taxon>
        <taxon>Bacilli</taxon>
        <taxon>Bacillales</taxon>
        <taxon>Paenibacillaceae</taxon>
        <taxon>Paenibacillus</taxon>
    </lineage>
</organism>
<gene>
    <name evidence="1" type="ORF">DN757_05665</name>
</gene>
<name>A0A2W6NLF7_9BACL</name>
<dbReference type="PANTHER" id="PTHR34822:SF1">
    <property type="entry name" value="GRPB FAMILY PROTEIN"/>
    <property type="match status" value="1"/>
</dbReference>
<dbReference type="Pfam" id="PF04229">
    <property type="entry name" value="GrpB"/>
    <property type="match status" value="1"/>
</dbReference>
<comment type="caution">
    <text evidence="1">The sequence shown here is derived from an EMBL/GenBank/DDBJ whole genome shotgun (WGS) entry which is preliminary data.</text>
</comment>
<dbReference type="InterPro" id="IPR007344">
    <property type="entry name" value="GrpB/CoaE"/>
</dbReference>
<sequence>MTDEMKPENWPAWATESVEVVEANPAWSQQAQTEVMQLSELLQGLAMGTFEHIGSTSIPGLPAKPIIDLMGKVESWDDMKLIAERLNPWGWNYVPPELDGREYRRFWVKVKNGRRAVHLHLMLPGEQRWERQIRFRDVLRARPELVRAYAELKIKLADENKHDREAYTAAKSEFITQVLDGRL</sequence>
<dbReference type="EMBL" id="QKWW01000016">
    <property type="protein sequence ID" value="PZT56737.1"/>
    <property type="molecule type" value="Genomic_DNA"/>
</dbReference>
<dbReference type="Proteomes" id="UP000249204">
    <property type="component" value="Unassembled WGS sequence"/>
</dbReference>
<dbReference type="PANTHER" id="PTHR34822">
    <property type="entry name" value="GRPB DOMAIN PROTEIN (AFU_ORTHOLOGUE AFUA_1G01530)"/>
    <property type="match status" value="1"/>
</dbReference>
<dbReference type="RefSeq" id="WP_111269297.1">
    <property type="nucleotide sequence ID" value="NZ_QKWW01000016.1"/>
</dbReference>
<dbReference type="SUPFAM" id="SSF81301">
    <property type="entry name" value="Nucleotidyltransferase"/>
    <property type="match status" value="1"/>
</dbReference>
<reference evidence="1 2" key="1">
    <citation type="submission" date="2018-06" db="EMBL/GenBank/DDBJ databases">
        <title>Isolation of heavy metals resistant Paenibacillus silvae NC2 from Gold-Copper mine in ZiJin, China.</title>
        <authorList>
            <person name="Xu J."/>
            <person name="Mazhar H.S."/>
            <person name="Rensing C."/>
        </authorList>
    </citation>
    <scope>NUCLEOTIDE SEQUENCE [LARGE SCALE GENOMIC DNA]</scope>
    <source>
        <strain evidence="1 2">NC2</strain>
    </source>
</reference>
<proteinExistence type="predicted"/>
<evidence type="ECO:0000313" key="2">
    <source>
        <dbReference type="Proteomes" id="UP000249204"/>
    </source>
</evidence>
<dbReference type="AlphaFoldDB" id="A0A2W6NLF7"/>
<dbReference type="Gene3D" id="3.30.460.10">
    <property type="entry name" value="Beta Polymerase, domain 2"/>
    <property type="match status" value="1"/>
</dbReference>